<protein>
    <submittedName>
        <fullName evidence="2">Uncharacterized protein</fullName>
    </submittedName>
</protein>
<accession>A0ABP7E5J4</accession>
<dbReference type="EMBL" id="BAABEP010000004">
    <property type="protein sequence ID" value="GAA3714567.1"/>
    <property type="molecule type" value="Genomic_DNA"/>
</dbReference>
<name>A0ABP7E5J4_9ACTN</name>
<dbReference type="PROSITE" id="PS50096">
    <property type="entry name" value="IQ"/>
    <property type="match status" value="1"/>
</dbReference>
<sequence>MDELPGERFAALEIAVRPGPHAAHRDPVARRDGLPDPGEDLRVLLLDPRVLLGGRAGEEEFGVLTGEGRHVGEGAGALADGLAHGPQPGGVDVGVADRGDGVRGGVGGPGQHAGEPVAGGGRAARDVGGDAGGCGAAQGVQDPLAARGAFGKPAHQLVEHFDVVDQVPGVLVAHGDLGLPQPVEAGGARSPWRAVVGADAGAADDGRVRGEFHEEAHGLAACGVRGERRAAAVKVQALERGP</sequence>
<reference evidence="3" key="1">
    <citation type="journal article" date="2019" name="Int. J. Syst. Evol. Microbiol.">
        <title>The Global Catalogue of Microorganisms (GCM) 10K type strain sequencing project: providing services to taxonomists for standard genome sequencing and annotation.</title>
        <authorList>
            <consortium name="The Broad Institute Genomics Platform"/>
            <consortium name="The Broad Institute Genome Sequencing Center for Infectious Disease"/>
            <person name="Wu L."/>
            <person name="Ma J."/>
        </authorList>
    </citation>
    <scope>NUCLEOTIDE SEQUENCE [LARGE SCALE GENOMIC DNA]</scope>
    <source>
        <strain evidence="3">JCM 30846</strain>
    </source>
</reference>
<gene>
    <name evidence="2" type="ORF">GCM10023082_10350</name>
</gene>
<keyword evidence="3" id="KW-1185">Reference proteome</keyword>
<comment type="caution">
    <text evidence="2">The sequence shown here is derived from an EMBL/GenBank/DDBJ whole genome shotgun (WGS) entry which is preliminary data.</text>
</comment>
<evidence type="ECO:0000256" key="1">
    <source>
        <dbReference type="SAM" id="MobiDB-lite"/>
    </source>
</evidence>
<feature type="region of interest" description="Disordered" evidence="1">
    <location>
        <begin position="15"/>
        <end position="38"/>
    </location>
</feature>
<dbReference type="Proteomes" id="UP001499884">
    <property type="component" value="Unassembled WGS sequence"/>
</dbReference>
<feature type="region of interest" description="Disordered" evidence="1">
    <location>
        <begin position="105"/>
        <end position="125"/>
    </location>
</feature>
<evidence type="ECO:0000313" key="2">
    <source>
        <dbReference type="EMBL" id="GAA3714567.1"/>
    </source>
</evidence>
<evidence type="ECO:0000313" key="3">
    <source>
        <dbReference type="Proteomes" id="UP001499884"/>
    </source>
</evidence>
<proteinExistence type="predicted"/>
<feature type="compositionally biased region" description="Basic and acidic residues" evidence="1">
    <location>
        <begin position="23"/>
        <end position="38"/>
    </location>
</feature>
<organism evidence="2 3">
    <name type="scientific">Streptomyces tremellae</name>
    <dbReference type="NCBI Taxonomy" id="1124239"/>
    <lineage>
        <taxon>Bacteria</taxon>
        <taxon>Bacillati</taxon>
        <taxon>Actinomycetota</taxon>
        <taxon>Actinomycetes</taxon>
        <taxon>Kitasatosporales</taxon>
        <taxon>Streptomycetaceae</taxon>
        <taxon>Streptomyces</taxon>
    </lineage>
</organism>
<feature type="compositionally biased region" description="Gly residues" evidence="1">
    <location>
        <begin position="105"/>
        <end position="122"/>
    </location>
</feature>